<proteinExistence type="predicted"/>
<dbReference type="EMBL" id="JAYMYQ010000007">
    <property type="protein sequence ID" value="KAK7321292.1"/>
    <property type="molecule type" value="Genomic_DNA"/>
</dbReference>
<dbReference type="GO" id="GO:0003700">
    <property type="term" value="F:DNA-binding transcription factor activity"/>
    <property type="evidence" value="ECO:0007669"/>
    <property type="project" value="TreeGrafter"/>
</dbReference>
<evidence type="ECO:0000256" key="2">
    <source>
        <dbReference type="ARBA" id="ARBA00023015"/>
    </source>
</evidence>
<gene>
    <name evidence="7" type="ORF">VNO77_31784</name>
</gene>
<protein>
    <recommendedName>
        <fullName evidence="6">BHLH domain-containing protein</fullName>
    </recommendedName>
</protein>
<dbReference type="PROSITE" id="PS50888">
    <property type="entry name" value="BHLH"/>
    <property type="match status" value="1"/>
</dbReference>
<keyword evidence="5" id="KW-0175">Coiled coil</keyword>
<feature type="domain" description="BHLH" evidence="6">
    <location>
        <begin position="162"/>
        <end position="211"/>
    </location>
</feature>
<dbReference type="PANTHER" id="PTHR31945">
    <property type="entry name" value="TRANSCRIPTION FACTOR SCREAM2-RELATED"/>
    <property type="match status" value="1"/>
</dbReference>
<evidence type="ECO:0000313" key="8">
    <source>
        <dbReference type="Proteomes" id="UP001367508"/>
    </source>
</evidence>
<evidence type="ECO:0000256" key="3">
    <source>
        <dbReference type="ARBA" id="ARBA00023163"/>
    </source>
</evidence>
<dbReference type="InterPro" id="IPR036638">
    <property type="entry name" value="HLH_DNA-bd_sf"/>
</dbReference>
<dbReference type="SUPFAM" id="SSF47459">
    <property type="entry name" value="HLH, helix-loop-helix DNA-binding domain"/>
    <property type="match status" value="1"/>
</dbReference>
<evidence type="ECO:0000256" key="1">
    <source>
        <dbReference type="ARBA" id="ARBA00004123"/>
    </source>
</evidence>
<dbReference type="InterPro" id="IPR054502">
    <property type="entry name" value="bHLH-TF_ACT-like_plant"/>
</dbReference>
<sequence length="331" mass="37930">MELYDHDFLEELMALRRETWDTNPPCSEENQLFSNGWSFDSFDQNSSDFLPNSSSSCQEVPQSYNNDYTFNEIYSSLLDEFSAPHIIDSSYNTLDTPSFLAQEDYPMSMMEEEDPGLLGEELHSLDLKTTCKIEPSQSPEMPVFNTDTCVERKSNRTKKLQGQPSKNLMAERRRRKRLNDRLSMLRSIVPKISKMDRTSILGDTIDYMKELLEKINNLKKEIDVDSNMDSVFKDVKPNEILMRNSPKFDVERRNVNTRVEICCAGKPGLLLSTVNTLEALGLEIQQCVISSFNDFTMQAFCSEELKQKTILSSEDIKQALFRSAGYGGLCL</sequence>
<dbReference type="CDD" id="cd04873">
    <property type="entry name" value="ACT_UUR-ACR-like"/>
    <property type="match status" value="1"/>
</dbReference>
<dbReference type="InterPro" id="IPR011598">
    <property type="entry name" value="bHLH_dom"/>
</dbReference>
<dbReference type="Pfam" id="PF22754">
    <property type="entry name" value="bHLH-TF_ACT-like_plant"/>
    <property type="match status" value="1"/>
</dbReference>
<organism evidence="7 8">
    <name type="scientific">Canavalia gladiata</name>
    <name type="common">Sword bean</name>
    <name type="synonym">Dolichos gladiatus</name>
    <dbReference type="NCBI Taxonomy" id="3824"/>
    <lineage>
        <taxon>Eukaryota</taxon>
        <taxon>Viridiplantae</taxon>
        <taxon>Streptophyta</taxon>
        <taxon>Embryophyta</taxon>
        <taxon>Tracheophyta</taxon>
        <taxon>Spermatophyta</taxon>
        <taxon>Magnoliopsida</taxon>
        <taxon>eudicotyledons</taxon>
        <taxon>Gunneridae</taxon>
        <taxon>Pentapetalae</taxon>
        <taxon>rosids</taxon>
        <taxon>fabids</taxon>
        <taxon>Fabales</taxon>
        <taxon>Fabaceae</taxon>
        <taxon>Papilionoideae</taxon>
        <taxon>50 kb inversion clade</taxon>
        <taxon>NPAAA clade</taxon>
        <taxon>indigoferoid/millettioid clade</taxon>
        <taxon>Phaseoleae</taxon>
        <taxon>Canavalia</taxon>
    </lineage>
</organism>
<evidence type="ECO:0000259" key="6">
    <source>
        <dbReference type="PROSITE" id="PS50888"/>
    </source>
</evidence>
<feature type="coiled-coil region" evidence="5">
    <location>
        <begin position="201"/>
        <end position="228"/>
    </location>
</feature>
<dbReference type="AlphaFoldDB" id="A0AAN9KS01"/>
<dbReference type="GO" id="GO:0046983">
    <property type="term" value="F:protein dimerization activity"/>
    <property type="evidence" value="ECO:0007669"/>
    <property type="project" value="InterPro"/>
</dbReference>
<dbReference type="SMART" id="SM00353">
    <property type="entry name" value="HLH"/>
    <property type="match status" value="1"/>
</dbReference>
<evidence type="ECO:0000256" key="5">
    <source>
        <dbReference type="SAM" id="Coils"/>
    </source>
</evidence>
<evidence type="ECO:0000256" key="4">
    <source>
        <dbReference type="ARBA" id="ARBA00023242"/>
    </source>
</evidence>
<accession>A0AAN9KS01</accession>
<name>A0AAN9KS01_CANGL</name>
<dbReference type="Gene3D" id="4.10.280.10">
    <property type="entry name" value="Helix-loop-helix DNA-binding domain"/>
    <property type="match status" value="1"/>
</dbReference>
<dbReference type="Proteomes" id="UP001367508">
    <property type="component" value="Unassembled WGS sequence"/>
</dbReference>
<comment type="subcellular location">
    <subcellularLocation>
        <location evidence="1">Nucleus</location>
    </subcellularLocation>
</comment>
<keyword evidence="2" id="KW-0805">Transcription regulation</keyword>
<dbReference type="Pfam" id="PF00010">
    <property type="entry name" value="HLH"/>
    <property type="match status" value="1"/>
</dbReference>
<dbReference type="InterPro" id="IPR051358">
    <property type="entry name" value="TF_AMS/ICE1/BHLH6-like"/>
</dbReference>
<comment type="caution">
    <text evidence="7">The sequence shown here is derived from an EMBL/GenBank/DDBJ whole genome shotgun (WGS) entry which is preliminary data.</text>
</comment>
<keyword evidence="3" id="KW-0804">Transcription</keyword>
<dbReference type="GO" id="GO:0043565">
    <property type="term" value="F:sequence-specific DNA binding"/>
    <property type="evidence" value="ECO:0007669"/>
    <property type="project" value="TreeGrafter"/>
</dbReference>
<dbReference type="PANTHER" id="PTHR31945:SF138">
    <property type="entry name" value="BHLH TRANSCRIPTIONAL FACTOR"/>
    <property type="match status" value="1"/>
</dbReference>
<keyword evidence="8" id="KW-1185">Reference proteome</keyword>
<keyword evidence="4" id="KW-0539">Nucleus</keyword>
<evidence type="ECO:0000313" key="7">
    <source>
        <dbReference type="EMBL" id="KAK7321292.1"/>
    </source>
</evidence>
<reference evidence="7 8" key="1">
    <citation type="submission" date="2024-01" db="EMBL/GenBank/DDBJ databases">
        <title>The genomes of 5 underutilized Papilionoideae crops provide insights into root nodulation and disease resistanc.</title>
        <authorList>
            <person name="Jiang F."/>
        </authorList>
    </citation>
    <scope>NUCLEOTIDE SEQUENCE [LARGE SCALE GENOMIC DNA]</scope>
    <source>
        <strain evidence="7">LVBAO_FW01</strain>
        <tissue evidence="7">Leaves</tissue>
    </source>
</reference>
<dbReference type="GO" id="GO:0005634">
    <property type="term" value="C:nucleus"/>
    <property type="evidence" value="ECO:0007669"/>
    <property type="project" value="UniProtKB-SubCell"/>
</dbReference>